<organism evidence="3 4">
    <name type="scientific">Buteo japonicus</name>
    <dbReference type="NCBI Taxonomy" id="224669"/>
    <lineage>
        <taxon>Eukaryota</taxon>
        <taxon>Metazoa</taxon>
        <taxon>Chordata</taxon>
        <taxon>Craniata</taxon>
        <taxon>Vertebrata</taxon>
        <taxon>Euteleostomi</taxon>
        <taxon>Archelosauria</taxon>
        <taxon>Archosauria</taxon>
        <taxon>Dinosauria</taxon>
        <taxon>Saurischia</taxon>
        <taxon>Theropoda</taxon>
        <taxon>Coelurosauria</taxon>
        <taxon>Aves</taxon>
        <taxon>Neognathae</taxon>
        <taxon>Neoaves</taxon>
        <taxon>Telluraves</taxon>
        <taxon>Accipitrimorphae</taxon>
        <taxon>Accipitriformes</taxon>
        <taxon>Accipitridae</taxon>
        <taxon>Accipitrinae</taxon>
        <taxon>Buteo</taxon>
    </lineage>
</organism>
<dbReference type="Gene3D" id="1.10.287.70">
    <property type="match status" value="1"/>
</dbReference>
<keyword evidence="2" id="KW-0812">Transmembrane</keyword>
<evidence type="ECO:0000313" key="4">
    <source>
        <dbReference type="Proteomes" id="UP000694555"/>
    </source>
</evidence>
<keyword evidence="2" id="KW-0472">Membrane</keyword>
<keyword evidence="2" id="KW-1133">Transmembrane helix</keyword>
<dbReference type="AlphaFoldDB" id="A0A8C0HMU3"/>
<feature type="compositionally biased region" description="Basic residues" evidence="1">
    <location>
        <begin position="148"/>
        <end position="162"/>
    </location>
</feature>
<evidence type="ECO:0000313" key="3">
    <source>
        <dbReference type="Ensembl" id="ENSBJAP00000015558.1"/>
    </source>
</evidence>
<feature type="region of interest" description="Disordered" evidence="1">
    <location>
        <begin position="141"/>
        <end position="162"/>
    </location>
</feature>
<accession>A0A8C0HMU3</accession>
<keyword evidence="4" id="KW-1185">Reference proteome</keyword>
<name>A0A8C0HMU3_9AVES</name>
<dbReference type="Ensembl" id="ENSBJAT00000015981.1">
    <property type="protein sequence ID" value="ENSBJAP00000015558.1"/>
    <property type="gene ID" value="ENSBJAG00000010300.1"/>
</dbReference>
<reference evidence="3" key="2">
    <citation type="submission" date="2025-09" db="UniProtKB">
        <authorList>
            <consortium name="Ensembl"/>
        </authorList>
    </citation>
    <scope>IDENTIFICATION</scope>
</reference>
<evidence type="ECO:0000256" key="2">
    <source>
        <dbReference type="SAM" id="Phobius"/>
    </source>
</evidence>
<protein>
    <submittedName>
        <fullName evidence="3">Uncharacterized protein</fullName>
    </submittedName>
</protein>
<proteinExistence type="predicted"/>
<dbReference type="Proteomes" id="UP000694555">
    <property type="component" value="Unplaced"/>
</dbReference>
<evidence type="ECO:0000256" key="1">
    <source>
        <dbReference type="SAM" id="MobiDB-lite"/>
    </source>
</evidence>
<feature type="transmembrane region" description="Helical" evidence="2">
    <location>
        <begin position="39"/>
        <end position="59"/>
    </location>
</feature>
<feature type="transmembrane region" description="Helical" evidence="2">
    <location>
        <begin position="79"/>
        <end position="99"/>
    </location>
</feature>
<sequence>MLTLMATVQRLMVPLVHRPRLYLQARWGYSWHGAARTHFIFLVGVTSGVLVLLPTTGFYVLEGTWTYLDAQPGQPLRQLYQVAVAAYLLLGLTGVLLLAQTFHRLAELHGITGIVGFLTSWPTTASVSAAGVDGRPAVGTDLPSVGRAPRHHQRCRQHLGTR</sequence>
<reference evidence="3" key="1">
    <citation type="submission" date="2025-08" db="UniProtKB">
        <authorList>
            <consortium name="Ensembl"/>
        </authorList>
    </citation>
    <scope>IDENTIFICATION</scope>
</reference>